<sequence length="148" mass="17223">MTKYLFEPKKFVVELNNGVMVDCYYANQLIKMEYADRMNVALTNESYFEDGIIHLCPIDFIYLYFWMHQFYSGSDVAVRKFARLFNGSAHFDRVLNAICFAVAHPSEKLKRRPVGEDVYLTGWVLGSDPEFAKLRDERCRALGLPEQS</sequence>
<accession>Q1YDH8</accession>
<dbReference type="RefSeq" id="WP_009207977.1">
    <property type="nucleotide sequence ID" value="NZ_BBWP01000035.1"/>
</dbReference>
<evidence type="ECO:0000313" key="2">
    <source>
        <dbReference type="Proteomes" id="UP000000321"/>
    </source>
</evidence>
<name>Q1YDH8_AURMS</name>
<reference evidence="1 2" key="1">
    <citation type="journal article" date="2008" name="Appl. Environ. Microbiol.">
        <title>Genomic insights into Mn(II) oxidation by the marine alphaproteobacterium Aurantimonas sp. strain SI85-9A1.</title>
        <authorList>
            <person name="Dick G.J."/>
            <person name="Podell S."/>
            <person name="Johnson H.A."/>
            <person name="Rivera-Espinoza Y."/>
            <person name="Bernier-Latmani R."/>
            <person name="McCarthy J.K."/>
            <person name="Torpey J.W."/>
            <person name="Clement B.G."/>
            <person name="Gaasterland T."/>
            <person name="Tebo B.M."/>
        </authorList>
    </citation>
    <scope>NUCLEOTIDE SEQUENCE [LARGE SCALE GENOMIC DNA]</scope>
    <source>
        <strain evidence="1 2">SI85-9A1</strain>
    </source>
</reference>
<keyword evidence="2" id="KW-1185">Reference proteome</keyword>
<comment type="caution">
    <text evidence="1">The sequence shown here is derived from an EMBL/GenBank/DDBJ whole genome shotgun (WGS) entry which is preliminary data.</text>
</comment>
<dbReference type="AlphaFoldDB" id="Q1YDH8"/>
<dbReference type="Proteomes" id="UP000000321">
    <property type="component" value="Unassembled WGS sequence"/>
</dbReference>
<dbReference type="HOGENOM" id="CLU_1756791_0_0_5"/>
<proteinExistence type="predicted"/>
<dbReference type="BioCyc" id="AURANTIMONAS:SI859A1_00089-MONOMER"/>
<protein>
    <submittedName>
        <fullName evidence="1">Uncharacterized protein</fullName>
    </submittedName>
</protein>
<evidence type="ECO:0000313" key="1">
    <source>
        <dbReference type="EMBL" id="EAS48319.1"/>
    </source>
</evidence>
<organism evidence="1 2">
    <name type="scientific">Aurantimonas manganoxydans (strain ATCC BAA-1229 / DSM 21871 / SI85-9A1)</name>
    <dbReference type="NCBI Taxonomy" id="287752"/>
    <lineage>
        <taxon>Bacteria</taxon>
        <taxon>Pseudomonadati</taxon>
        <taxon>Pseudomonadota</taxon>
        <taxon>Alphaproteobacteria</taxon>
        <taxon>Hyphomicrobiales</taxon>
        <taxon>Aurantimonadaceae</taxon>
        <taxon>Aurantimonas</taxon>
    </lineage>
</organism>
<gene>
    <name evidence="1" type="ORF">SI859A1_00089</name>
</gene>
<dbReference type="EMBL" id="AAPJ01000013">
    <property type="protein sequence ID" value="EAS48319.1"/>
    <property type="molecule type" value="Genomic_DNA"/>
</dbReference>